<keyword evidence="3" id="KW-1185">Reference proteome</keyword>
<dbReference type="EMBL" id="CP053189">
    <property type="protein sequence ID" value="QJS12321.1"/>
    <property type="molecule type" value="Genomic_DNA"/>
</dbReference>
<feature type="transmembrane region" description="Helical" evidence="1">
    <location>
        <begin position="50"/>
        <end position="74"/>
    </location>
</feature>
<organism evidence="2 3">
    <name type="scientific">Streptomyces argyrophylli</name>
    <dbReference type="NCBI Taxonomy" id="2726118"/>
    <lineage>
        <taxon>Bacteria</taxon>
        <taxon>Bacillati</taxon>
        <taxon>Actinomycetota</taxon>
        <taxon>Actinomycetes</taxon>
        <taxon>Kitasatosporales</taxon>
        <taxon>Streptomycetaceae</taxon>
        <taxon>Streptomyces</taxon>
    </lineage>
</organism>
<dbReference type="KEGG" id="sarg:HKX69_24910"/>
<reference evidence="2 3" key="1">
    <citation type="submission" date="2020-05" db="EMBL/GenBank/DDBJ databases">
        <authorList>
            <person name="Li K."/>
        </authorList>
    </citation>
    <scope>NUCLEOTIDE SEQUENCE [LARGE SCALE GENOMIC DNA]</scope>
    <source>
        <strain evidence="3">jing01</strain>
    </source>
</reference>
<evidence type="ECO:0000313" key="3">
    <source>
        <dbReference type="Proteomes" id="UP000502641"/>
    </source>
</evidence>
<evidence type="ECO:0000256" key="1">
    <source>
        <dbReference type="SAM" id="Phobius"/>
    </source>
</evidence>
<keyword evidence="1" id="KW-1133">Transmembrane helix</keyword>
<gene>
    <name evidence="2" type="ORF">HKX69_24910</name>
</gene>
<evidence type="ECO:0000313" key="2">
    <source>
        <dbReference type="EMBL" id="QJS12321.1"/>
    </source>
</evidence>
<sequence>MVRSVCAGAGKGSQREGGQETAVTFLAIFLLIVGTLLVLIGALVVLVGTFLIAIGVALILAGAALIAVGTFLLVRRLLGADRTRSRSW</sequence>
<proteinExistence type="predicted"/>
<protein>
    <submittedName>
        <fullName evidence="2">Uncharacterized protein</fullName>
    </submittedName>
</protein>
<accession>A0A6M4PMY0</accession>
<keyword evidence="1" id="KW-0812">Transmembrane</keyword>
<name>A0A6M4PMY0_9ACTN</name>
<keyword evidence="1" id="KW-0472">Membrane</keyword>
<feature type="transmembrane region" description="Helical" evidence="1">
    <location>
        <begin position="21"/>
        <end position="44"/>
    </location>
</feature>
<dbReference type="Proteomes" id="UP000502641">
    <property type="component" value="Chromosome"/>
</dbReference>
<dbReference type="AlphaFoldDB" id="A0A6M4PMY0"/>